<evidence type="ECO:0000256" key="1">
    <source>
        <dbReference type="ARBA" id="ARBA00004141"/>
    </source>
</evidence>
<feature type="transmembrane region" description="Helical" evidence="6">
    <location>
        <begin position="164"/>
        <end position="187"/>
    </location>
</feature>
<feature type="transmembrane region" description="Helical" evidence="6">
    <location>
        <begin position="229"/>
        <end position="246"/>
    </location>
</feature>
<dbReference type="RefSeq" id="WP_106070036.1">
    <property type="nucleotide sequence ID" value="NZ_CAACYH010000004.1"/>
</dbReference>
<evidence type="ECO:0000256" key="3">
    <source>
        <dbReference type="ARBA" id="ARBA00022748"/>
    </source>
</evidence>
<dbReference type="AlphaFoldDB" id="A0A2R3MU57"/>
<dbReference type="PANTHER" id="PTHR30071:SF1">
    <property type="entry name" value="CYTOCHROME B_B6 PROTEIN-RELATED"/>
    <property type="match status" value="1"/>
</dbReference>
<dbReference type="GO" id="GO:0020037">
    <property type="term" value="F:heme binding"/>
    <property type="evidence" value="ECO:0007669"/>
    <property type="project" value="InterPro"/>
</dbReference>
<dbReference type="GO" id="GO:0005886">
    <property type="term" value="C:plasma membrane"/>
    <property type="evidence" value="ECO:0007669"/>
    <property type="project" value="TreeGrafter"/>
</dbReference>
<keyword evidence="3" id="KW-0201">Cytochrome c-type biogenesis</keyword>
<evidence type="ECO:0000313" key="13">
    <source>
        <dbReference type="Proteomes" id="UP000396835"/>
    </source>
</evidence>
<evidence type="ECO:0000256" key="5">
    <source>
        <dbReference type="ARBA" id="ARBA00023136"/>
    </source>
</evidence>
<keyword evidence="2 6" id="KW-0812">Transmembrane</keyword>
<dbReference type="GeneID" id="94549192"/>
<accession>A0A2R3MU57</accession>
<dbReference type="Proteomes" id="UP000396835">
    <property type="component" value="Unassembled WGS sequence"/>
</dbReference>
<comment type="subcellular location">
    <subcellularLocation>
        <location evidence="1">Membrane</location>
        <topology evidence="1">Multi-pass membrane protein</topology>
    </subcellularLocation>
</comment>
<evidence type="ECO:0000256" key="4">
    <source>
        <dbReference type="ARBA" id="ARBA00022989"/>
    </source>
</evidence>
<evidence type="ECO:0000313" key="11">
    <source>
        <dbReference type="Proteomes" id="UP000279562"/>
    </source>
</evidence>
<evidence type="ECO:0000259" key="7">
    <source>
        <dbReference type="Pfam" id="PF01578"/>
    </source>
</evidence>
<dbReference type="GO" id="GO:0017004">
    <property type="term" value="P:cytochrome complex assembly"/>
    <property type="evidence" value="ECO:0007669"/>
    <property type="project" value="UniProtKB-KW"/>
</dbReference>
<keyword evidence="11" id="KW-1185">Reference proteome</keyword>
<feature type="transmembrane region" description="Helical" evidence="6">
    <location>
        <begin position="32"/>
        <end position="55"/>
    </location>
</feature>
<evidence type="ECO:0000256" key="6">
    <source>
        <dbReference type="SAM" id="Phobius"/>
    </source>
</evidence>
<protein>
    <submittedName>
        <fullName evidence="8">Cytochrome C assembly protein</fullName>
    </submittedName>
    <submittedName>
        <fullName evidence="10">Cytochrome c biogenesis protein CcsA</fullName>
    </submittedName>
    <submittedName>
        <fullName evidence="9">Respiratory nitrite reductase-specific cytochrome c biogenesis protein NrfM</fullName>
    </submittedName>
</protein>
<dbReference type="EMBL" id="CAACYH010000004">
    <property type="protein sequence ID" value="VFB14603.1"/>
    <property type="molecule type" value="Genomic_DNA"/>
</dbReference>
<dbReference type="InterPro" id="IPR045062">
    <property type="entry name" value="Cyt_c_biogenesis_CcsA/CcmC"/>
</dbReference>
<feature type="transmembrane region" description="Helical" evidence="6">
    <location>
        <begin position="202"/>
        <end position="217"/>
    </location>
</feature>
<feature type="transmembrane region" description="Helical" evidence="6">
    <location>
        <begin position="6"/>
        <end position="25"/>
    </location>
</feature>
<dbReference type="OrthoDB" id="9814290at2"/>
<keyword evidence="4 6" id="KW-1133">Transmembrane helix</keyword>
<reference evidence="8 11" key="1">
    <citation type="submission" date="2018-11" db="EMBL/GenBank/DDBJ databases">
        <title>Genomes From Bacteria Associated with the Canine Oral Cavity: a Test Case for Automated Genome-Based Taxonomic Assignment.</title>
        <authorList>
            <person name="Coil D.A."/>
            <person name="Jospin G."/>
            <person name="Darling A.E."/>
            <person name="Wallis C."/>
            <person name="Davis I.J."/>
            <person name="Harris S."/>
            <person name="Eisen J.A."/>
            <person name="Holcombe L.J."/>
            <person name="O'Flynn C."/>
        </authorList>
    </citation>
    <scope>NUCLEOTIDE SEQUENCE [LARGE SCALE GENOMIC DNA]</scope>
    <source>
        <strain evidence="8 11">OH1047_COT-310</strain>
    </source>
</reference>
<feature type="transmembrane region" description="Helical" evidence="6">
    <location>
        <begin position="90"/>
        <end position="109"/>
    </location>
</feature>
<dbReference type="KEGG" id="bhf:C3V43_12265"/>
<evidence type="ECO:0000313" key="12">
    <source>
        <dbReference type="Proteomes" id="UP000295600"/>
    </source>
</evidence>
<proteinExistence type="predicted"/>
<feature type="transmembrane region" description="Helical" evidence="6">
    <location>
        <begin position="129"/>
        <end position="152"/>
    </location>
</feature>
<evidence type="ECO:0000313" key="10">
    <source>
        <dbReference type="EMBL" id="VFB14603.1"/>
    </source>
</evidence>
<dbReference type="EMBL" id="RQYF01000092">
    <property type="protein sequence ID" value="RRD88039.1"/>
    <property type="molecule type" value="Genomic_DNA"/>
</dbReference>
<keyword evidence="5 6" id="KW-0472">Membrane</keyword>
<dbReference type="PANTHER" id="PTHR30071">
    <property type="entry name" value="HEME EXPORTER PROTEIN C"/>
    <property type="match status" value="1"/>
</dbReference>
<organism evidence="8 11">
    <name type="scientific">Prevotella heparinolytica</name>
    <dbReference type="NCBI Taxonomy" id="28113"/>
    <lineage>
        <taxon>Bacteria</taxon>
        <taxon>Pseudomonadati</taxon>
        <taxon>Bacteroidota</taxon>
        <taxon>Bacteroidia</taxon>
        <taxon>Bacteroidales</taxon>
        <taxon>Bacteroidaceae</taxon>
        <taxon>Bacteroides</taxon>
    </lineage>
</organism>
<reference evidence="9 12" key="3">
    <citation type="submission" date="2019-03" db="EMBL/GenBank/DDBJ databases">
        <title>Genomic Encyclopedia of Type Strains, Phase IV (KMG-IV): sequencing the most valuable type-strain genomes for metagenomic binning, comparative biology and taxonomic classification.</title>
        <authorList>
            <person name="Goeker M."/>
        </authorList>
    </citation>
    <scope>NUCLEOTIDE SEQUENCE [LARGE SCALE GENOMIC DNA]</scope>
    <source>
        <strain evidence="9 12">DSM 23917</strain>
    </source>
</reference>
<gene>
    <name evidence="8" type="ORF">EII33_12655</name>
    <name evidence="9" type="ORF">EV202_11613</name>
    <name evidence="10" type="ORF">NCTC7812_02161</name>
</gene>
<dbReference type="InterPro" id="IPR002541">
    <property type="entry name" value="Cyt_c_assembly"/>
</dbReference>
<name>A0A2R3MU57_9BACE</name>
<evidence type="ECO:0000313" key="9">
    <source>
        <dbReference type="EMBL" id="TCO90606.1"/>
    </source>
</evidence>
<feature type="domain" description="Cytochrome c assembly protein" evidence="7">
    <location>
        <begin position="86"/>
        <end position="249"/>
    </location>
</feature>
<evidence type="ECO:0000313" key="8">
    <source>
        <dbReference type="EMBL" id="RRD88039.1"/>
    </source>
</evidence>
<feature type="transmembrane region" description="Helical" evidence="6">
    <location>
        <begin position="67"/>
        <end position="83"/>
    </location>
</feature>
<dbReference type="Proteomes" id="UP000295600">
    <property type="component" value="Unassembled WGS sequence"/>
</dbReference>
<reference evidence="10 13" key="2">
    <citation type="submission" date="2019-02" db="EMBL/GenBank/DDBJ databases">
        <authorList>
            <consortium name="Pathogen Informatics"/>
        </authorList>
    </citation>
    <scope>NUCLEOTIDE SEQUENCE [LARGE SCALE GENOMIC DNA]</scope>
    <source>
        <strain evidence="10 13">3012STDY7078512</strain>
    </source>
</reference>
<sequence length="263" mass="30236">MSWNSFAPFAVSALLLWGLGAWSAWRGKRPGVVYVSTFLGLGVFFSFIVAMWISLERPPMRTMGETRLWYSFFLPLVGIIVYSRWKYRWILCFSFILSLVFICINIFNPEIHNKTLMPALQSPWFTPHVIVYMFAYAMLGAAALMAVYLLGFKKKEIDGREMDLCDNLAYVGLAFMTLGMLSGAIWAKAAWGHYWAWDPKETWAAATWFSYLGYLHYRLGRPLAYRKALVGLLLSFLLLQMCWYGINYLPSAQGVSVHTYNLN</sequence>
<dbReference type="EMBL" id="SLXB01000016">
    <property type="protein sequence ID" value="TCO90606.1"/>
    <property type="molecule type" value="Genomic_DNA"/>
</dbReference>
<evidence type="ECO:0000256" key="2">
    <source>
        <dbReference type="ARBA" id="ARBA00022692"/>
    </source>
</evidence>
<dbReference type="Pfam" id="PF01578">
    <property type="entry name" value="Cytochrom_C_asm"/>
    <property type="match status" value="1"/>
</dbReference>
<dbReference type="Proteomes" id="UP000279562">
    <property type="component" value="Unassembled WGS sequence"/>
</dbReference>